<feature type="non-terminal residue" evidence="1">
    <location>
        <position position="56"/>
    </location>
</feature>
<evidence type="ECO:0000313" key="1">
    <source>
        <dbReference type="EMBL" id="GAI58682.1"/>
    </source>
</evidence>
<organism evidence="1">
    <name type="scientific">marine sediment metagenome</name>
    <dbReference type="NCBI Taxonomy" id="412755"/>
    <lineage>
        <taxon>unclassified sequences</taxon>
        <taxon>metagenomes</taxon>
        <taxon>ecological metagenomes</taxon>
    </lineage>
</organism>
<proteinExistence type="predicted"/>
<sequence>MEPIEEAVQELKELNRTNKRLLEIQGLQFALDPTRYIARKTRSGEAISDKGSYYQL</sequence>
<accession>X1PR07</accession>
<comment type="caution">
    <text evidence="1">The sequence shown here is derived from an EMBL/GenBank/DDBJ whole genome shotgun (WGS) entry which is preliminary data.</text>
</comment>
<gene>
    <name evidence="1" type="ORF">S06H3_53910</name>
</gene>
<reference evidence="1" key="1">
    <citation type="journal article" date="2014" name="Front. Microbiol.">
        <title>High frequency of phylogenetically diverse reductive dehalogenase-homologous genes in deep subseafloor sedimentary metagenomes.</title>
        <authorList>
            <person name="Kawai M."/>
            <person name="Futagami T."/>
            <person name="Toyoda A."/>
            <person name="Takaki Y."/>
            <person name="Nishi S."/>
            <person name="Hori S."/>
            <person name="Arai W."/>
            <person name="Tsubouchi T."/>
            <person name="Morono Y."/>
            <person name="Uchiyama I."/>
            <person name="Ito T."/>
            <person name="Fujiyama A."/>
            <person name="Inagaki F."/>
            <person name="Takami H."/>
        </authorList>
    </citation>
    <scope>NUCLEOTIDE SEQUENCE</scope>
    <source>
        <strain evidence="1">Expedition CK06-06</strain>
    </source>
</reference>
<protein>
    <submittedName>
        <fullName evidence="1">Uncharacterized protein</fullName>
    </submittedName>
</protein>
<dbReference type="AlphaFoldDB" id="X1PR07"/>
<name>X1PR07_9ZZZZ</name>
<dbReference type="EMBL" id="BARV01034420">
    <property type="protein sequence ID" value="GAI58682.1"/>
    <property type="molecule type" value="Genomic_DNA"/>
</dbReference>